<dbReference type="InterPro" id="IPR000182">
    <property type="entry name" value="GNAT_dom"/>
</dbReference>
<organism evidence="2 3">
    <name type="scientific">Nesidiocoris tenuis</name>
    <dbReference type="NCBI Taxonomy" id="355587"/>
    <lineage>
        <taxon>Eukaryota</taxon>
        <taxon>Metazoa</taxon>
        <taxon>Ecdysozoa</taxon>
        <taxon>Arthropoda</taxon>
        <taxon>Hexapoda</taxon>
        <taxon>Insecta</taxon>
        <taxon>Pterygota</taxon>
        <taxon>Neoptera</taxon>
        <taxon>Paraneoptera</taxon>
        <taxon>Hemiptera</taxon>
        <taxon>Heteroptera</taxon>
        <taxon>Panheteroptera</taxon>
        <taxon>Cimicomorpha</taxon>
        <taxon>Miridae</taxon>
        <taxon>Dicyphina</taxon>
        <taxon>Nesidiocoris</taxon>
    </lineage>
</organism>
<dbReference type="PROSITE" id="PS51186">
    <property type="entry name" value="GNAT"/>
    <property type="match status" value="1"/>
</dbReference>
<protein>
    <submittedName>
        <fullName evidence="2">Acetyltransferase (GNAT) family</fullName>
    </submittedName>
</protein>
<evidence type="ECO:0000313" key="3">
    <source>
        <dbReference type="Proteomes" id="UP001307889"/>
    </source>
</evidence>
<dbReference type="InterPro" id="IPR016181">
    <property type="entry name" value="Acyl_CoA_acyltransferase"/>
</dbReference>
<accession>A0ABN7BIF8</accession>
<proteinExistence type="predicted"/>
<feature type="domain" description="N-acetyltransferase" evidence="1">
    <location>
        <begin position="152"/>
        <end position="297"/>
    </location>
</feature>
<sequence>MTTTEDLADAGSLTYHRSQLALNSKDVIPLSRYEMLHYLEEIKRALHLFKGSSKKTEKLTRLSCKLRYRLAKDASIVFCSCRTLSEGCAGIVRGAPYTSEQVYCSFTKRGVTPVLFQTFEVKPLYLALKEELIDEVISKRRCDDPVITKRPLTYAIITETHLPAIKCLIENFFWRPVDVSSVVDYQEFSCVVLYGKVVVGFGYISPGTHKNEGYVNFLFVRPEWRNCGIGQTIMFLLRQKCMHWSLTLHVSPRSEALSLYHKFGFKAMCRIRNFYTGYVFSHSGSDRDAIFMKLDPHSPSCL</sequence>
<keyword evidence="3" id="KW-1185">Reference proteome</keyword>
<gene>
    <name evidence="2" type="ORF">NTJ_15876</name>
</gene>
<name>A0ABN7BIF8_9HEMI</name>
<evidence type="ECO:0000259" key="1">
    <source>
        <dbReference type="PROSITE" id="PS51186"/>
    </source>
</evidence>
<dbReference type="CDD" id="cd04301">
    <property type="entry name" value="NAT_SF"/>
    <property type="match status" value="1"/>
</dbReference>
<reference evidence="2 3" key="1">
    <citation type="submission" date="2023-09" db="EMBL/GenBank/DDBJ databases">
        <title>Nesidiocoris tenuis whole genome shotgun sequence.</title>
        <authorList>
            <person name="Shibata T."/>
            <person name="Shimoda M."/>
            <person name="Kobayashi T."/>
            <person name="Uehara T."/>
        </authorList>
    </citation>
    <scope>NUCLEOTIDE SEQUENCE [LARGE SCALE GENOMIC DNA]</scope>
    <source>
        <strain evidence="2 3">Japan</strain>
    </source>
</reference>
<dbReference type="SUPFAM" id="SSF55729">
    <property type="entry name" value="Acyl-CoA N-acyltransferases (Nat)"/>
    <property type="match status" value="1"/>
</dbReference>
<dbReference type="Proteomes" id="UP001307889">
    <property type="component" value="Chromosome 15"/>
</dbReference>
<dbReference type="EMBL" id="AP028923">
    <property type="protein sequence ID" value="BET03058.1"/>
    <property type="molecule type" value="Genomic_DNA"/>
</dbReference>
<dbReference type="Pfam" id="PF00583">
    <property type="entry name" value="Acetyltransf_1"/>
    <property type="match status" value="1"/>
</dbReference>
<dbReference type="Gene3D" id="3.40.630.30">
    <property type="match status" value="1"/>
</dbReference>
<evidence type="ECO:0000313" key="2">
    <source>
        <dbReference type="EMBL" id="BET03058.1"/>
    </source>
</evidence>